<keyword evidence="2" id="KW-0378">Hydrolase</keyword>
<evidence type="ECO:0000256" key="1">
    <source>
        <dbReference type="ARBA" id="ARBA00008668"/>
    </source>
</evidence>
<accession>A0ABQ5MIT0</accession>
<evidence type="ECO:0000313" key="5">
    <source>
        <dbReference type="EMBL" id="GLB49326.1"/>
    </source>
</evidence>
<evidence type="ECO:0000313" key="6">
    <source>
        <dbReference type="Proteomes" id="UP001143543"/>
    </source>
</evidence>
<dbReference type="InterPro" id="IPR037459">
    <property type="entry name" value="RhgT-like"/>
</dbReference>
<evidence type="ECO:0000259" key="4">
    <source>
        <dbReference type="Pfam" id="PF13472"/>
    </source>
</evidence>
<reference evidence="5" key="1">
    <citation type="submission" date="2022-07" db="EMBL/GenBank/DDBJ databases">
        <title>Taxonomy of Novel Oxalotrophic and Methylotrophic Bacteria.</title>
        <authorList>
            <person name="Sahin N."/>
            <person name="Tani A."/>
        </authorList>
    </citation>
    <scope>NUCLEOTIDE SEQUENCE</scope>
    <source>
        <strain evidence="5">Y10</strain>
    </source>
</reference>
<evidence type="ECO:0000256" key="2">
    <source>
        <dbReference type="ARBA" id="ARBA00022801"/>
    </source>
</evidence>
<comment type="caution">
    <text evidence="5">The sequence shown here is derived from an EMBL/GenBank/DDBJ whole genome shotgun (WGS) entry which is preliminary data.</text>
</comment>
<organism evidence="5 6">
    <name type="scientific">Neptunitalea lumnitzerae</name>
    <dbReference type="NCBI Taxonomy" id="2965509"/>
    <lineage>
        <taxon>Bacteria</taxon>
        <taxon>Pseudomonadati</taxon>
        <taxon>Bacteroidota</taxon>
        <taxon>Flavobacteriia</taxon>
        <taxon>Flavobacteriales</taxon>
        <taxon>Flavobacteriaceae</taxon>
        <taxon>Neptunitalea</taxon>
    </lineage>
</organism>
<evidence type="ECO:0000256" key="3">
    <source>
        <dbReference type="SAM" id="SignalP"/>
    </source>
</evidence>
<dbReference type="InterPro" id="IPR013830">
    <property type="entry name" value="SGNH_hydro"/>
</dbReference>
<dbReference type="InterPro" id="IPR036514">
    <property type="entry name" value="SGNH_hydro_sf"/>
</dbReference>
<feature type="chain" id="PRO_5045945398" evidence="3">
    <location>
        <begin position="21"/>
        <end position="426"/>
    </location>
</feature>
<dbReference type="Gene3D" id="2.60.120.430">
    <property type="entry name" value="Galactose-binding lectin"/>
    <property type="match status" value="1"/>
</dbReference>
<proteinExistence type="inferred from homology"/>
<feature type="signal peptide" evidence="3">
    <location>
        <begin position="1"/>
        <end position="20"/>
    </location>
</feature>
<dbReference type="SUPFAM" id="SSF49785">
    <property type="entry name" value="Galactose-binding domain-like"/>
    <property type="match status" value="1"/>
</dbReference>
<dbReference type="Gene3D" id="3.40.50.1110">
    <property type="entry name" value="SGNH hydrolase"/>
    <property type="match status" value="1"/>
</dbReference>
<keyword evidence="6" id="KW-1185">Reference proteome</keyword>
<dbReference type="PANTHER" id="PTHR43695">
    <property type="entry name" value="PUTATIVE (AFU_ORTHOLOGUE AFUA_2G17250)-RELATED"/>
    <property type="match status" value="1"/>
</dbReference>
<feature type="domain" description="SGNH hydrolase-type esterase" evidence="4">
    <location>
        <begin position="182"/>
        <end position="337"/>
    </location>
</feature>
<gene>
    <name evidence="5" type="ORF">Y10_16940</name>
</gene>
<name>A0ABQ5MIT0_9FLAO</name>
<dbReference type="PANTHER" id="PTHR43695:SF1">
    <property type="entry name" value="RHAMNOGALACTURONAN ACETYLESTERASE"/>
    <property type="match status" value="1"/>
</dbReference>
<dbReference type="EMBL" id="BRVO01000002">
    <property type="protein sequence ID" value="GLB49326.1"/>
    <property type="molecule type" value="Genomic_DNA"/>
</dbReference>
<sequence>MYLKRKIVYICLCFTVTTYAQTISFQKSKKADYEVLNSVSFLENGQYGFDFNTDKNVEFTEEGMCINSSAYFSFTLPEGNYQVKVKLGSNTQDCNTTIKAESRQLMIAQHLTHKGSFETLTFNVHLHHKTIKNSLETVILKEREEPKMDWDKKLTLEFLGTTTIQNIKIKPIKNITTIFLAGDSTVTNQDVEPWASWGQFLPAYVNKKAVVANYAFSGASLQSFKGMKRLEKIVSLLQKGDYLLIEFGHNDEKIKGEGNGAYGLYTNLLKEFIQVAKSKGATPILLTPTQRRAFENDKLKPTHGDFPNAMRKVSEDLNVPLIDITQLTTYMYESWGDEVSRNAFVQYPAHTFPGQSDALEDNTHFNSFGANEISLAVIQDIKEQKLALAKYFKKGMPAYNAKQPNHYKKWDLPMSPRYDNTKPYGN</sequence>
<dbReference type="Proteomes" id="UP001143543">
    <property type="component" value="Unassembled WGS sequence"/>
</dbReference>
<keyword evidence="3" id="KW-0732">Signal</keyword>
<comment type="similarity">
    <text evidence="1">Belongs to the 'GDSL' lipolytic enzyme family.</text>
</comment>
<dbReference type="CDD" id="cd01821">
    <property type="entry name" value="Rhamnogalacturan_acetylesterase_like"/>
    <property type="match status" value="1"/>
</dbReference>
<protein>
    <submittedName>
        <fullName evidence="5">Rhamnogalacturonan acetylesterase</fullName>
    </submittedName>
</protein>
<dbReference type="InterPro" id="IPR008979">
    <property type="entry name" value="Galactose-bd-like_sf"/>
</dbReference>
<dbReference type="SUPFAM" id="SSF52266">
    <property type="entry name" value="SGNH hydrolase"/>
    <property type="match status" value="1"/>
</dbReference>
<dbReference type="Pfam" id="PF13472">
    <property type="entry name" value="Lipase_GDSL_2"/>
    <property type="match status" value="1"/>
</dbReference>
<dbReference type="RefSeq" id="WP_281764963.1">
    <property type="nucleotide sequence ID" value="NZ_BRVO01000002.1"/>
</dbReference>